<feature type="region of interest" description="Disordered" evidence="1">
    <location>
        <begin position="54"/>
        <end position="79"/>
    </location>
</feature>
<name>A0ABN3JZ28_9ACTN</name>
<evidence type="ECO:0008006" key="4">
    <source>
        <dbReference type="Google" id="ProtNLM"/>
    </source>
</evidence>
<comment type="caution">
    <text evidence="2">The sequence shown here is derived from an EMBL/GenBank/DDBJ whole genome shotgun (WGS) entry which is preliminary data.</text>
</comment>
<feature type="compositionally biased region" description="Polar residues" evidence="1">
    <location>
        <begin position="54"/>
        <end position="63"/>
    </location>
</feature>
<dbReference type="EMBL" id="BAAATK010000026">
    <property type="protein sequence ID" value="GAA2444696.1"/>
    <property type="molecule type" value="Genomic_DNA"/>
</dbReference>
<dbReference type="Proteomes" id="UP001500460">
    <property type="component" value="Unassembled WGS sequence"/>
</dbReference>
<evidence type="ECO:0000313" key="2">
    <source>
        <dbReference type="EMBL" id="GAA2444696.1"/>
    </source>
</evidence>
<evidence type="ECO:0000313" key="3">
    <source>
        <dbReference type="Proteomes" id="UP001500460"/>
    </source>
</evidence>
<sequence>MPSTISTVSLRKRLRCRSASNGPRWLTIRPAADFETPNKGANCRKVRFVRQYAATSNTRSSSGRLHGRPLQTRGGPPRRSMVISFPNCFGLSPEYGAIHDGSDAVITART</sequence>
<gene>
    <name evidence="2" type="ORF">GCM10010421_39910</name>
</gene>
<organism evidence="2 3">
    <name type="scientific">Streptomyces glaucus</name>
    <dbReference type="NCBI Taxonomy" id="284029"/>
    <lineage>
        <taxon>Bacteria</taxon>
        <taxon>Bacillati</taxon>
        <taxon>Actinomycetota</taxon>
        <taxon>Actinomycetes</taxon>
        <taxon>Kitasatosporales</taxon>
        <taxon>Streptomycetaceae</taxon>
        <taxon>Streptomyces</taxon>
    </lineage>
</organism>
<evidence type="ECO:0000256" key="1">
    <source>
        <dbReference type="SAM" id="MobiDB-lite"/>
    </source>
</evidence>
<reference evidence="2 3" key="1">
    <citation type="journal article" date="2019" name="Int. J. Syst. Evol. Microbiol.">
        <title>The Global Catalogue of Microorganisms (GCM) 10K type strain sequencing project: providing services to taxonomists for standard genome sequencing and annotation.</title>
        <authorList>
            <consortium name="The Broad Institute Genomics Platform"/>
            <consortium name="The Broad Institute Genome Sequencing Center for Infectious Disease"/>
            <person name="Wu L."/>
            <person name="Ma J."/>
        </authorList>
    </citation>
    <scope>NUCLEOTIDE SEQUENCE [LARGE SCALE GENOMIC DNA]</scope>
    <source>
        <strain evidence="2 3">JCM 6922</strain>
    </source>
</reference>
<accession>A0ABN3JZ28</accession>
<proteinExistence type="predicted"/>
<protein>
    <recommendedName>
        <fullName evidence="4">Secreted protein</fullName>
    </recommendedName>
</protein>
<keyword evidence="3" id="KW-1185">Reference proteome</keyword>